<evidence type="ECO:0000256" key="1">
    <source>
        <dbReference type="ARBA" id="ARBA00023172"/>
    </source>
</evidence>
<dbReference type="HOGENOM" id="CLU_033139_0_0_10"/>
<evidence type="ECO:0000313" key="3">
    <source>
        <dbReference type="EMBL" id="EDS13775.1"/>
    </source>
</evidence>
<dbReference type="InterPro" id="IPR011010">
    <property type="entry name" value="DNA_brk_join_enz"/>
</dbReference>
<reference evidence="3 4" key="2">
    <citation type="submission" date="2007-11" db="EMBL/GenBank/DDBJ databases">
        <authorList>
            <person name="Fulton L."/>
            <person name="Clifton S."/>
            <person name="Fulton B."/>
            <person name="Xu J."/>
            <person name="Minx P."/>
            <person name="Pepin K.H."/>
            <person name="Johnson M."/>
            <person name="Thiruvilangam P."/>
            <person name="Bhonagiri V."/>
            <person name="Nash W.E."/>
            <person name="Mardis E.R."/>
            <person name="Wilson R.K."/>
        </authorList>
    </citation>
    <scope>NUCLEOTIDE SEQUENCE [LARGE SCALE GENOMIC DNA]</scope>
    <source>
        <strain evidence="3 4">ATCC 43183</strain>
    </source>
</reference>
<dbReference type="CDD" id="cd01185">
    <property type="entry name" value="INTN1_C_like"/>
    <property type="match status" value="1"/>
</dbReference>
<organism evidence="3 4">
    <name type="scientific">Bacteroides stercoris ATCC 43183</name>
    <dbReference type="NCBI Taxonomy" id="449673"/>
    <lineage>
        <taxon>Bacteria</taxon>
        <taxon>Pseudomonadati</taxon>
        <taxon>Bacteroidota</taxon>
        <taxon>Bacteroidia</taxon>
        <taxon>Bacteroidales</taxon>
        <taxon>Bacteroidaceae</taxon>
        <taxon>Bacteroides</taxon>
    </lineage>
</organism>
<feature type="domain" description="Tyr recombinase" evidence="2">
    <location>
        <begin position="36"/>
        <end position="219"/>
    </location>
</feature>
<dbReference type="Gene3D" id="1.10.443.10">
    <property type="entry name" value="Intergrase catalytic core"/>
    <property type="match status" value="1"/>
</dbReference>
<keyword evidence="1" id="KW-0233">DNA recombination</keyword>
<reference evidence="3 4" key="1">
    <citation type="submission" date="2007-11" db="EMBL/GenBank/DDBJ databases">
        <title>Draft genome sequence of Bacteroides stercoris(ATCC 43183).</title>
        <authorList>
            <person name="Sudarsanam P."/>
            <person name="Ley R."/>
            <person name="Guruge J."/>
            <person name="Turnbaugh P.J."/>
            <person name="Mahowald M."/>
            <person name="Liep D."/>
            <person name="Gordon J."/>
        </authorList>
    </citation>
    <scope>NUCLEOTIDE SEQUENCE [LARGE SCALE GENOMIC DNA]</scope>
    <source>
        <strain evidence="3 4">ATCC 43183</strain>
    </source>
</reference>
<dbReference type="Proteomes" id="UP000004713">
    <property type="component" value="Unassembled WGS sequence"/>
</dbReference>
<dbReference type="Pfam" id="PF00589">
    <property type="entry name" value="Phage_integrase"/>
    <property type="match status" value="1"/>
</dbReference>
<accession>B0NTT2</accession>
<evidence type="ECO:0000313" key="4">
    <source>
        <dbReference type="Proteomes" id="UP000004713"/>
    </source>
</evidence>
<dbReference type="InterPro" id="IPR013762">
    <property type="entry name" value="Integrase-like_cat_sf"/>
</dbReference>
<sequence>MYLSNFRAVYNKARKQGIRVCGENPFAGLNVRRQETVKRALSKEEIALIASADLRRYPQLEAARDLFMFSFYCRGMSFVDVIRLKHDGIVRDTIFYTRSKTGQRLQIGLLPAMKEIIEKYRTSGPYIFPYIHGQSPRDAYTQYRYSLGTVNRYLKRLGTLLNIGIPLTTYVARHSWATIAKNEGIPISLISEGLGHTSEKTTQIYLNSFAVDTLNKVNENVADAVSDCIKNAGEKFICLHNTDKT</sequence>
<gene>
    <name evidence="3" type="ORF">BACSTE_02916</name>
</gene>
<dbReference type="AlphaFoldDB" id="B0NTT2"/>
<comment type="caution">
    <text evidence="3">The sequence shown here is derived from an EMBL/GenBank/DDBJ whole genome shotgun (WGS) entry which is preliminary data.</text>
</comment>
<evidence type="ECO:0000259" key="2">
    <source>
        <dbReference type="PROSITE" id="PS51898"/>
    </source>
</evidence>
<dbReference type="eggNOG" id="COG4974">
    <property type="taxonomic scope" value="Bacteria"/>
</dbReference>
<dbReference type="SUPFAM" id="SSF56349">
    <property type="entry name" value="DNA breaking-rejoining enzymes"/>
    <property type="match status" value="1"/>
</dbReference>
<dbReference type="EMBL" id="ABFZ02000022">
    <property type="protein sequence ID" value="EDS13775.1"/>
    <property type="molecule type" value="Genomic_DNA"/>
</dbReference>
<dbReference type="GO" id="GO:0015074">
    <property type="term" value="P:DNA integration"/>
    <property type="evidence" value="ECO:0007669"/>
    <property type="project" value="InterPro"/>
</dbReference>
<dbReference type="PROSITE" id="PS51898">
    <property type="entry name" value="TYR_RECOMBINASE"/>
    <property type="match status" value="1"/>
</dbReference>
<proteinExistence type="predicted"/>
<dbReference type="PANTHER" id="PTHR30349:SF64">
    <property type="entry name" value="PROPHAGE INTEGRASE INTD-RELATED"/>
    <property type="match status" value="1"/>
</dbReference>
<dbReference type="GO" id="GO:0003677">
    <property type="term" value="F:DNA binding"/>
    <property type="evidence" value="ECO:0007669"/>
    <property type="project" value="InterPro"/>
</dbReference>
<name>B0NTT2_BACSE</name>
<protein>
    <submittedName>
        <fullName evidence="3">Site-specific recombinase, phage integrase family</fullName>
    </submittedName>
</protein>
<dbReference type="GO" id="GO:0006310">
    <property type="term" value="P:DNA recombination"/>
    <property type="evidence" value="ECO:0007669"/>
    <property type="project" value="UniProtKB-KW"/>
</dbReference>
<dbReference type="InterPro" id="IPR050090">
    <property type="entry name" value="Tyrosine_recombinase_XerCD"/>
</dbReference>
<dbReference type="PANTHER" id="PTHR30349">
    <property type="entry name" value="PHAGE INTEGRASE-RELATED"/>
    <property type="match status" value="1"/>
</dbReference>
<dbReference type="InterPro" id="IPR002104">
    <property type="entry name" value="Integrase_catalytic"/>
</dbReference>